<proteinExistence type="predicted"/>
<reference evidence="1" key="2">
    <citation type="submission" date="2020-01" db="EMBL/GenBank/DDBJ databases">
        <authorList>
            <consortium name="NCBI Pathogen Detection Project"/>
        </authorList>
    </citation>
    <scope>NUCLEOTIDE SEQUENCE</scope>
    <source>
        <strain evidence="1">OLC2673_Aeromonas</strain>
    </source>
</reference>
<sequence length="99" mass="11203">MITEDFTLANKLFAIVDEGIVDGYDFFSYKIDIGDGYIDAVLTVENEGVITTDAKRDINNAEVFGIIMKFKGNSISRGDNWRTLIISYRHGEQVELNFN</sequence>
<accession>A0AAD3YJN0</accession>
<dbReference type="AlphaFoldDB" id="A0AAD3YJN0"/>
<comment type="caution">
    <text evidence="1">The sequence shown here is derived from an EMBL/GenBank/DDBJ whole genome shotgun (WGS) entry which is preliminary data.</text>
</comment>
<evidence type="ECO:0000313" key="1">
    <source>
        <dbReference type="EMBL" id="HAT6344239.1"/>
    </source>
</evidence>
<protein>
    <submittedName>
        <fullName evidence="1">Uncharacterized protein</fullName>
    </submittedName>
</protein>
<evidence type="ECO:0000313" key="2">
    <source>
        <dbReference type="Proteomes" id="UP000859505"/>
    </source>
</evidence>
<dbReference type="Proteomes" id="UP000859505">
    <property type="component" value="Unassembled WGS sequence"/>
</dbReference>
<reference evidence="1" key="1">
    <citation type="journal article" date="2018" name="Genome Biol.">
        <title>SKESA: strategic k-mer extension for scrupulous assemblies.</title>
        <authorList>
            <person name="Souvorov A."/>
            <person name="Agarwala R."/>
            <person name="Lipman D.J."/>
        </authorList>
    </citation>
    <scope>NUCLEOTIDE SEQUENCE</scope>
    <source>
        <strain evidence="1">OLC2673_Aeromonas</strain>
    </source>
</reference>
<organism evidence="1 2">
    <name type="scientific">Aeromonas hydrophila</name>
    <dbReference type="NCBI Taxonomy" id="644"/>
    <lineage>
        <taxon>Bacteria</taxon>
        <taxon>Pseudomonadati</taxon>
        <taxon>Pseudomonadota</taxon>
        <taxon>Gammaproteobacteria</taxon>
        <taxon>Aeromonadales</taxon>
        <taxon>Aeromonadaceae</taxon>
        <taxon>Aeromonas</taxon>
    </lineage>
</organism>
<dbReference type="RefSeq" id="WP_408791386.1">
    <property type="nucleotide sequence ID" value="NZ_JBGWTT010000011.1"/>
</dbReference>
<dbReference type="EMBL" id="DACTUL010000012">
    <property type="protein sequence ID" value="HAT6344239.1"/>
    <property type="molecule type" value="Genomic_DNA"/>
</dbReference>
<gene>
    <name evidence="1" type="ORF">JAJ28_001962</name>
</gene>
<name>A0AAD3YJN0_AERHY</name>